<gene>
    <name evidence="1" type="ORF">KC19_2G171400</name>
</gene>
<comment type="caution">
    <text evidence="1">The sequence shown here is derived from an EMBL/GenBank/DDBJ whole genome shotgun (WGS) entry which is preliminary data.</text>
</comment>
<dbReference type="AlphaFoldDB" id="A0A8T0IX79"/>
<organism evidence="1 2">
    <name type="scientific">Ceratodon purpureus</name>
    <name type="common">Fire moss</name>
    <name type="synonym">Dicranum purpureum</name>
    <dbReference type="NCBI Taxonomy" id="3225"/>
    <lineage>
        <taxon>Eukaryota</taxon>
        <taxon>Viridiplantae</taxon>
        <taxon>Streptophyta</taxon>
        <taxon>Embryophyta</taxon>
        <taxon>Bryophyta</taxon>
        <taxon>Bryophytina</taxon>
        <taxon>Bryopsida</taxon>
        <taxon>Dicranidae</taxon>
        <taxon>Pseudoditrichales</taxon>
        <taxon>Ditrichaceae</taxon>
        <taxon>Ceratodon</taxon>
    </lineage>
</organism>
<proteinExistence type="predicted"/>
<dbReference type="Proteomes" id="UP000822688">
    <property type="component" value="Chromosome 2"/>
</dbReference>
<sequence>MEWIISIPLILPFHGYLTLLSLQHIWRPGTMIKQSICLQDFFPFELLVWERGTMQSVDQFQVHKNVSSGCFQACSCELELVVDIWSFRYWYVKPNTKCPGLFGPGSQRCIFHLQCNYHHLTQNMYINTKCHTIPIFGSCWIYNVYS</sequence>
<accession>A0A8T0IX79</accession>
<dbReference type="EMBL" id="CM026422">
    <property type="protein sequence ID" value="KAG0587529.1"/>
    <property type="molecule type" value="Genomic_DNA"/>
</dbReference>
<evidence type="ECO:0000313" key="2">
    <source>
        <dbReference type="Proteomes" id="UP000822688"/>
    </source>
</evidence>
<protein>
    <submittedName>
        <fullName evidence="1">Uncharacterized protein</fullName>
    </submittedName>
</protein>
<reference evidence="1" key="1">
    <citation type="submission" date="2020-06" db="EMBL/GenBank/DDBJ databases">
        <title>WGS assembly of Ceratodon purpureus strain R40.</title>
        <authorList>
            <person name="Carey S.B."/>
            <person name="Jenkins J."/>
            <person name="Shu S."/>
            <person name="Lovell J.T."/>
            <person name="Sreedasyam A."/>
            <person name="Maumus F."/>
            <person name="Tiley G.P."/>
            <person name="Fernandez-Pozo N."/>
            <person name="Barry K."/>
            <person name="Chen C."/>
            <person name="Wang M."/>
            <person name="Lipzen A."/>
            <person name="Daum C."/>
            <person name="Saski C.A."/>
            <person name="Payton A.C."/>
            <person name="Mcbreen J.C."/>
            <person name="Conrad R.E."/>
            <person name="Kollar L.M."/>
            <person name="Olsson S."/>
            <person name="Huttunen S."/>
            <person name="Landis J.B."/>
            <person name="Wickett N.J."/>
            <person name="Johnson M.G."/>
            <person name="Rensing S.A."/>
            <person name="Grimwood J."/>
            <person name="Schmutz J."/>
            <person name="Mcdaniel S.F."/>
        </authorList>
    </citation>
    <scope>NUCLEOTIDE SEQUENCE</scope>
    <source>
        <strain evidence="1">R40</strain>
    </source>
</reference>
<evidence type="ECO:0000313" key="1">
    <source>
        <dbReference type="EMBL" id="KAG0587529.1"/>
    </source>
</evidence>
<keyword evidence="2" id="KW-1185">Reference proteome</keyword>
<name>A0A8T0IX79_CERPU</name>